<keyword evidence="3" id="KW-1185">Reference proteome</keyword>
<gene>
    <name evidence="2" type="ORF">H4O11_10195</name>
</gene>
<dbReference type="RefSeq" id="WP_182339306.1">
    <property type="nucleotide sequence ID" value="NZ_JACGXS010000004.1"/>
</dbReference>
<proteinExistence type="predicted"/>
<feature type="region of interest" description="Disordered" evidence="1">
    <location>
        <begin position="1"/>
        <end position="38"/>
    </location>
</feature>
<accession>A0A7W3IHR7</accession>
<dbReference type="EMBL" id="JACGXS010000004">
    <property type="protein sequence ID" value="MBA8682177.1"/>
    <property type="molecule type" value="Genomic_DNA"/>
</dbReference>
<sequence>MSHDMHAGFPPTSPAWPRDAVPGQGLRPAGDTNPTLAPPVTVSNAPVVAAPATDPAAPGLPSFVAMASAIERDRAFLARRSADMPDLVRPVDERFPGATIRLIEAGRWTLDNATLLPLRLSPGTGALEAGIALLHSLSSSRMGNAPELLDMAATGYVSILHDIARGTPSETMRPLAEFIAPLVNRIERVEADLIQRFQRLSDAYACQLQQDARHLVARVLHWLSHAPCAPDERMASFGAWAVAQTRTPDCPAALRNAVIASGHPDDARCVGAAIVSQLGLHRHQDAAATHYATALALCHGINHEHTPYARDALSWLLGESINPSA</sequence>
<reference evidence="2 3" key="1">
    <citation type="submission" date="2020-08" db="EMBL/GenBank/DDBJ databases">
        <title>Stenotrophomonas tumulicola JCM 30961.</title>
        <authorList>
            <person name="Deng Y."/>
        </authorList>
    </citation>
    <scope>NUCLEOTIDE SEQUENCE [LARGE SCALE GENOMIC DNA]</scope>
    <source>
        <strain evidence="2 3">JCM 30961</strain>
    </source>
</reference>
<evidence type="ECO:0000256" key="1">
    <source>
        <dbReference type="SAM" id="MobiDB-lite"/>
    </source>
</evidence>
<organism evidence="2 3">
    <name type="scientific">Stenotrophomonas tumulicola</name>
    <dbReference type="NCBI Taxonomy" id="1685415"/>
    <lineage>
        <taxon>Bacteria</taxon>
        <taxon>Pseudomonadati</taxon>
        <taxon>Pseudomonadota</taxon>
        <taxon>Gammaproteobacteria</taxon>
        <taxon>Lysobacterales</taxon>
        <taxon>Lysobacteraceae</taxon>
        <taxon>Stenotrophomonas</taxon>
    </lineage>
</organism>
<name>A0A7W3IHR7_9GAMM</name>
<comment type="caution">
    <text evidence="2">The sequence shown here is derived from an EMBL/GenBank/DDBJ whole genome shotgun (WGS) entry which is preliminary data.</text>
</comment>
<protein>
    <submittedName>
        <fullName evidence="2">Uncharacterized protein</fullName>
    </submittedName>
</protein>
<dbReference type="AlphaFoldDB" id="A0A7W3IHR7"/>
<evidence type="ECO:0000313" key="3">
    <source>
        <dbReference type="Proteomes" id="UP000547058"/>
    </source>
</evidence>
<dbReference type="Proteomes" id="UP000547058">
    <property type="component" value="Unassembled WGS sequence"/>
</dbReference>
<evidence type="ECO:0000313" key="2">
    <source>
        <dbReference type="EMBL" id="MBA8682177.1"/>
    </source>
</evidence>